<feature type="chain" id="PRO_5046342968" description="Yeast cell wall synthesis Kre9/Knh1 C-terminal domain-containing protein" evidence="3">
    <location>
        <begin position="22"/>
        <end position="144"/>
    </location>
</feature>
<dbReference type="PANTHER" id="PTHR28154">
    <property type="entry name" value="CELL WALL SYNTHESIS PROTEIN KNH1-RELATED"/>
    <property type="match status" value="1"/>
</dbReference>
<organism evidence="5 6">
    <name type="scientific">Aspergillus pseudoustus</name>
    <dbReference type="NCBI Taxonomy" id="1810923"/>
    <lineage>
        <taxon>Eukaryota</taxon>
        <taxon>Fungi</taxon>
        <taxon>Dikarya</taxon>
        <taxon>Ascomycota</taxon>
        <taxon>Pezizomycotina</taxon>
        <taxon>Eurotiomycetes</taxon>
        <taxon>Eurotiomycetidae</taxon>
        <taxon>Eurotiales</taxon>
        <taxon>Aspergillaceae</taxon>
        <taxon>Aspergillus</taxon>
        <taxon>Aspergillus subgen. Nidulantes</taxon>
    </lineage>
</organism>
<evidence type="ECO:0000256" key="2">
    <source>
        <dbReference type="SAM" id="MobiDB-lite"/>
    </source>
</evidence>
<feature type="domain" description="Yeast cell wall synthesis Kre9/Knh1 C-terminal" evidence="4">
    <location>
        <begin position="69"/>
        <end position="144"/>
    </location>
</feature>
<keyword evidence="1 3" id="KW-0732">Signal</keyword>
<evidence type="ECO:0000313" key="6">
    <source>
        <dbReference type="Proteomes" id="UP001610446"/>
    </source>
</evidence>
<dbReference type="Pfam" id="PF05390">
    <property type="entry name" value="Kre9_KNH1_C"/>
    <property type="match status" value="1"/>
</dbReference>
<accession>A0ABR4JSD2</accession>
<dbReference type="InterPro" id="IPR008659">
    <property type="entry name" value="Kre9/Knh1_C"/>
</dbReference>
<dbReference type="Proteomes" id="UP001610446">
    <property type="component" value="Unassembled WGS sequence"/>
</dbReference>
<proteinExistence type="predicted"/>
<protein>
    <recommendedName>
        <fullName evidence="4">Yeast cell wall synthesis Kre9/Knh1 C-terminal domain-containing protein</fullName>
    </recommendedName>
</protein>
<evidence type="ECO:0000313" key="5">
    <source>
        <dbReference type="EMBL" id="KAL2842950.1"/>
    </source>
</evidence>
<name>A0ABR4JSD2_9EURO</name>
<evidence type="ECO:0000256" key="3">
    <source>
        <dbReference type="SAM" id="SignalP"/>
    </source>
</evidence>
<dbReference type="PANTHER" id="PTHR28154:SF1">
    <property type="entry name" value="CELL WALL SYNTHESIS PROTEIN KNH1-RELATED"/>
    <property type="match status" value="1"/>
</dbReference>
<gene>
    <name evidence="5" type="ORF">BJY01DRAFT_198876</name>
</gene>
<reference evidence="5 6" key="1">
    <citation type="submission" date="2024-07" db="EMBL/GenBank/DDBJ databases">
        <title>Section-level genome sequencing and comparative genomics of Aspergillus sections Usti and Cavernicolus.</title>
        <authorList>
            <consortium name="Lawrence Berkeley National Laboratory"/>
            <person name="Nybo J.L."/>
            <person name="Vesth T.C."/>
            <person name="Theobald S."/>
            <person name="Frisvad J.C."/>
            <person name="Larsen T.O."/>
            <person name="Kjaerboelling I."/>
            <person name="Rothschild-Mancinelli K."/>
            <person name="Lyhne E.K."/>
            <person name="Kogle M.E."/>
            <person name="Barry K."/>
            <person name="Clum A."/>
            <person name="Na H."/>
            <person name="Ledsgaard L."/>
            <person name="Lin J."/>
            <person name="Lipzen A."/>
            <person name="Kuo A."/>
            <person name="Riley R."/>
            <person name="Mondo S."/>
            <person name="Labutti K."/>
            <person name="Haridas S."/>
            <person name="Pangalinan J."/>
            <person name="Salamov A.A."/>
            <person name="Simmons B.A."/>
            <person name="Magnuson J.K."/>
            <person name="Chen J."/>
            <person name="Drula E."/>
            <person name="Henrissat B."/>
            <person name="Wiebenga A."/>
            <person name="Lubbers R.J."/>
            <person name="Gomes A.C."/>
            <person name="Makela M.R."/>
            <person name="Stajich J."/>
            <person name="Grigoriev I.V."/>
            <person name="Mortensen U.H."/>
            <person name="De Vries R.P."/>
            <person name="Baker S.E."/>
            <person name="Andersen M.R."/>
        </authorList>
    </citation>
    <scope>NUCLEOTIDE SEQUENCE [LARGE SCALE GENOMIC DNA]</scope>
    <source>
        <strain evidence="5 6">CBS 123904</strain>
    </source>
</reference>
<keyword evidence="6" id="KW-1185">Reference proteome</keyword>
<comment type="caution">
    <text evidence="5">The sequence shown here is derived from an EMBL/GenBank/DDBJ whole genome shotgun (WGS) entry which is preliminary data.</text>
</comment>
<feature type="signal peptide" evidence="3">
    <location>
        <begin position="1"/>
        <end position="21"/>
    </location>
</feature>
<dbReference type="InterPro" id="IPR045328">
    <property type="entry name" value="Kre9/Knh1"/>
</dbReference>
<feature type="region of interest" description="Disordered" evidence="2">
    <location>
        <begin position="78"/>
        <end position="101"/>
    </location>
</feature>
<evidence type="ECO:0000259" key="4">
    <source>
        <dbReference type="Pfam" id="PF05390"/>
    </source>
</evidence>
<evidence type="ECO:0000256" key="1">
    <source>
        <dbReference type="ARBA" id="ARBA00022729"/>
    </source>
</evidence>
<dbReference type="EMBL" id="JBFXLU010000094">
    <property type="protein sequence ID" value="KAL2842950.1"/>
    <property type="molecule type" value="Genomic_DNA"/>
</dbReference>
<sequence length="144" mass="15345">MRFNHSFTTVLSLILISTVLASTGFKADSVVTATWKAAGTVEANLNPRMNNSEAEGLSFQKRKLAVDPYTVPYPLQTGPTRYAPMAKKPGTAIPTTSPTPQFPASPYKIATAYLEPGTVETTLTASETVSVTMMENTAAPAPHP</sequence>